<dbReference type="InterPro" id="IPR001867">
    <property type="entry name" value="OmpR/PhoB-type_DNA-bd"/>
</dbReference>
<keyword evidence="2 3" id="KW-0238">DNA-binding</keyword>
<dbReference type="Pfam" id="PF13401">
    <property type="entry name" value="AAA_22"/>
    <property type="match status" value="1"/>
</dbReference>
<dbReference type="InterPro" id="IPR058852">
    <property type="entry name" value="HTH_77"/>
</dbReference>
<dbReference type="PANTHER" id="PTHR47691">
    <property type="entry name" value="REGULATOR-RELATED"/>
    <property type="match status" value="1"/>
</dbReference>
<dbReference type="SUPFAM" id="SSF46894">
    <property type="entry name" value="C-terminal effector domain of the bipartite response regulators"/>
    <property type="match status" value="1"/>
</dbReference>
<dbReference type="RefSeq" id="WP_190257533.1">
    <property type="nucleotide sequence ID" value="NZ_BMPI01000101.1"/>
</dbReference>
<dbReference type="CDD" id="cd15831">
    <property type="entry name" value="BTAD"/>
    <property type="match status" value="1"/>
</dbReference>
<name>A0A917X643_9ACTN</name>
<dbReference type="Gene3D" id="1.25.40.10">
    <property type="entry name" value="Tetratricopeptide repeat domain"/>
    <property type="match status" value="1"/>
</dbReference>
<gene>
    <name evidence="5" type="ORF">GCM10007977_103920</name>
</gene>
<feature type="domain" description="OmpR/PhoB-type" evidence="4">
    <location>
        <begin position="1"/>
        <end position="99"/>
    </location>
</feature>
<dbReference type="PROSITE" id="PS51755">
    <property type="entry name" value="OMPR_PHOB"/>
    <property type="match status" value="1"/>
</dbReference>
<dbReference type="Gene3D" id="3.40.50.300">
    <property type="entry name" value="P-loop containing nucleotide triphosphate hydrolases"/>
    <property type="match status" value="1"/>
</dbReference>
<dbReference type="PANTHER" id="PTHR47691:SF3">
    <property type="entry name" value="HTH-TYPE TRANSCRIPTIONAL REGULATOR RV0890C-RELATED"/>
    <property type="match status" value="1"/>
</dbReference>
<dbReference type="GO" id="GO:0016887">
    <property type="term" value="F:ATP hydrolysis activity"/>
    <property type="evidence" value="ECO:0007669"/>
    <property type="project" value="InterPro"/>
</dbReference>
<dbReference type="Proteomes" id="UP000642070">
    <property type="component" value="Unassembled WGS sequence"/>
</dbReference>
<dbReference type="EMBL" id="BMPI01000101">
    <property type="protein sequence ID" value="GGM85382.1"/>
    <property type="molecule type" value="Genomic_DNA"/>
</dbReference>
<evidence type="ECO:0000256" key="2">
    <source>
        <dbReference type="ARBA" id="ARBA00023125"/>
    </source>
</evidence>
<dbReference type="Gene3D" id="1.10.10.10">
    <property type="entry name" value="Winged helix-like DNA-binding domain superfamily/Winged helix DNA-binding domain"/>
    <property type="match status" value="1"/>
</dbReference>
<evidence type="ECO:0000313" key="5">
    <source>
        <dbReference type="EMBL" id="GGM85382.1"/>
    </source>
</evidence>
<dbReference type="InterPro" id="IPR016032">
    <property type="entry name" value="Sig_transdc_resp-reg_C-effctor"/>
</dbReference>
<dbReference type="InterPro" id="IPR027417">
    <property type="entry name" value="P-loop_NTPase"/>
</dbReference>
<sequence>MHHPDLQVLGPVTATRDGAEIPLGGRRQRMVLAALLVARGRVLPADRLRDLVWGDGDRTASRATLHGYVAGLRKALEPGRPARGGRVLVREGPGYLLRLPPERIDAERFTLAVARGSAQLDDGCPAQAVATLEAGLALWRGPAFAGLGTASFALPEVARLDALRAAAAELRLAALLELGRHAAVIGELEALVIEQPLRERGWELLAVALYRAGRQGDALAVVRRARDELAAQLGVDPGPALRRLETAILAHADDLQPAMTQPAAGAAAAGAGNVPAATSSFVGRRRELRAAGALVAAHRLVTLTGPAGVGKSRLATELARRRPDPGGSWLVDLAGLRDPAGVAAVVAGVLGVPAGTVDRLAAALAGRAALLVLDNAEHLLPGVVAVVDALLSRCPRVRVLVTSREALDLPSECVVTVPPLPLPDAVVLLRHRAAAVSRLTAADLAVAERVCADLDRLPLAIELAAAQCRALSLAEVADRLHDRFALLTAGGHRPERHRTLSAAIAWSYRTLSDGERRLLHRLSALTGAFDLAAAHRMAGPDAAGSIVPDLVGLVRKSLVMVDPTSSPRRFGLLRTVRAYAHRRPA</sequence>
<organism evidence="5 6">
    <name type="scientific">Dactylosporangium sucinum</name>
    <dbReference type="NCBI Taxonomy" id="1424081"/>
    <lineage>
        <taxon>Bacteria</taxon>
        <taxon>Bacillati</taxon>
        <taxon>Actinomycetota</taxon>
        <taxon>Actinomycetes</taxon>
        <taxon>Micromonosporales</taxon>
        <taxon>Micromonosporaceae</taxon>
        <taxon>Dactylosporangium</taxon>
    </lineage>
</organism>
<reference evidence="5" key="1">
    <citation type="journal article" date="2014" name="Int. J. Syst. Evol. Microbiol.">
        <title>Complete genome sequence of Corynebacterium casei LMG S-19264T (=DSM 44701T), isolated from a smear-ripened cheese.</title>
        <authorList>
            <consortium name="US DOE Joint Genome Institute (JGI-PGF)"/>
            <person name="Walter F."/>
            <person name="Albersmeier A."/>
            <person name="Kalinowski J."/>
            <person name="Ruckert C."/>
        </authorList>
    </citation>
    <scope>NUCLEOTIDE SEQUENCE</scope>
    <source>
        <strain evidence="5">JCM 19831</strain>
    </source>
</reference>
<keyword evidence="6" id="KW-1185">Reference proteome</keyword>
<feature type="DNA-binding region" description="OmpR/PhoB-type" evidence="3">
    <location>
        <begin position="1"/>
        <end position="99"/>
    </location>
</feature>
<dbReference type="InterPro" id="IPR036388">
    <property type="entry name" value="WH-like_DNA-bd_sf"/>
</dbReference>
<dbReference type="GO" id="GO:0006355">
    <property type="term" value="P:regulation of DNA-templated transcription"/>
    <property type="evidence" value="ECO:0007669"/>
    <property type="project" value="InterPro"/>
</dbReference>
<accession>A0A917X643</accession>
<comment type="similarity">
    <text evidence="1">Belongs to the AfsR/DnrI/RedD regulatory family.</text>
</comment>
<dbReference type="Pfam" id="PF00486">
    <property type="entry name" value="Trans_reg_C"/>
    <property type="match status" value="1"/>
</dbReference>
<evidence type="ECO:0000256" key="1">
    <source>
        <dbReference type="ARBA" id="ARBA00005820"/>
    </source>
</evidence>
<proteinExistence type="inferred from homology"/>
<dbReference type="SUPFAM" id="SSF48452">
    <property type="entry name" value="TPR-like"/>
    <property type="match status" value="1"/>
</dbReference>
<dbReference type="GO" id="GO:0000160">
    <property type="term" value="P:phosphorelay signal transduction system"/>
    <property type="evidence" value="ECO:0007669"/>
    <property type="project" value="InterPro"/>
</dbReference>
<dbReference type="SMART" id="SM00862">
    <property type="entry name" value="Trans_reg_C"/>
    <property type="match status" value="1"/>
</dbReference>
<protein>
    <recommendedName>
        <fullName evidence="4">OmpR/PhoB-type domain-containing protein</fullName>
    </recommendedName>
</protein>
<dbReference type="Pfam" id="PF03704">
    <property type="entry name" value="BTAD"/>
    <property type="match status" value="1"/>
</dbReference>
<dbReference type="GO" id="GO:0003677">
    <property type="term" value="F:DNA binding"/>
    <property type="evidence" value="ECO:0007669"/>
    <property type="project" value="UniProtKB-UniRule"/>
</dbReference>
<reference evidence="5" key="2">
    <citation type="submission" date="2020-09" db="EMBL/GenBank/DDBJ databases">
        <authorList>
            <person name="Sun Q."/>
            <person name="Ohkuma M."/>
        </authorList>
    </citation>
    <scope>NUCLEOTIDE SEQUENCE</scope>
    <source>
        <strain evidence="5">JCM 19831</strain>
    </source>
</reference>
<evidence type="ECO:0000313" key="6">
    <source>
        <dbReference type="Proteomes" id="UP000642070"/>
    </source>
</evidence>
<dbReference type="SUPFAM" id="SSF52540">
    <property type="entry name" value="P-loop containing nucleoside triphosphate hydrolases"/>
    <property type="match status" value="1"/>
</dbReference>
<evidence type="ECO:0000256" key="3">
    <source>
        <dbReference type="PROSITE-ProRule" id="PRU01091"/>
    </source>
</evidence>
<dbReference type="InterPro" id="IPR005158">
    <property type="entry name" value="BTAD"/>
</dbReference>
<dbReference type="InterPro" id="IPR049945">
    <property type="entry name" value="AAA_22"/>
</dbReference>
<dbReference type="SMART" id="SM01043">
    <property type="entry name" value="BTAD"/>
    <property type="match status" value="1"/>
</dbReference>
<dbReference type="InterPro" id="IPR011990">
    <property type="entry name" value="TPR-like_helical_dom_sf"/>
</dbReference>
<dbReference type="Pfam" id="PF25872">
    <property type="entry name" value="HTH_77"/>
    <property type="match status" value="1"/>
</dbReference>
<dbReference type="AlphaFoldDB" id="A0A917X643"/>
<evidence type="ECO:0000259" key="4">
    <source>
        <dbReference type="PROSITE" id="PS51755"/>
    </source>
</evidence>
<comment type="caution">
    <text evidence="5">The sequence shown here is derived from an EMBL/GenBank/DDBJ whole genome shotgun (WGS) entry which is preliminary data.</text>
</comment>